<evidence type="ECO:0000313" key="10">
    <source>
        <dbReference type="Proteomes" id="UP000696485"/>
    </source>
</evidence>
<keyword evidence="6" id="KW-0479">Metal-binding</keyword>
<keyword evidence="3 8" id="KW-0812">Transmembrane</keyword>
<evidence type="ECO:0000256" key="7">
    <source>
        <dbReference type="SAM" id="MobiDB-lite"/>
    </source>
</evidence>
<keyword evidence="10" id="KW-1185">Reference proteome</keyword>
<evidence type="ECO:0000256" key="2">
    <source>
        <dbReference type="ARBA" id="ARBA00007018"/>
    </source>
</evidence>
<dbReference type="AlphaFoldDB" id="A0A9P5SK98"/>
<comment type="subcellular location">
    <subcellularLocation>
        <location evidence="1">Membrane</location>
        <topology evidence="1">Multi-pass membrane protein</topology>
    </subcellularLocation>
</comment>
<dbReference type="PANTHER" id="PTHR20855">
    <property type="entry name" value="ADIPOR/PROGESTIN RECEPTOR-RELATED"/>
    <property type="match status" value="1"/>
</dbReference>
<feature type="transmembrane region" description="Helical" evidence="8">
    <location>
        <begin position="297"/>
        <end position="317"/>
    </location>
</feature>
<dbReference type="Pfam" id="PF03006">
    <property type="entry name" value="HlyIII"/>
    <property type="match status" value="1"/>
</dbReference>
<dbReference type="GO" id="GO:0046872">
    <property type="term" value="F:metal ion binding"/>
    <property type="evidence" value="ECO:0007669"/>
    <property type="project" value="UniProtKB-KW"/>
</dbReference>
<protein>
    <recommendedName>
        <fullName evidence="11">HlyIII-domain-containing protein</fullName>
    </recommendedName>
</protein>
<dbReference type="GO" id="GO:0016020">
    <property type="term" value="C:membrane"/>
    <property type="evidence" value="ECO:0007669"/>
    <property type="project" value="UniProtKB-SubCell"/>
</dbReference>
<evidence type="ECO:0000256" key="6">
    <source>
        <dbReference type="PIRSR" id="PIRSR604254-1"/>
    </source>
</evidence>
<feature type="transmembrane region" description="Helical" evidence="8">
    <location>
        <begin position="225"/>
        <end position="246"/>
    </location>
</feature>
<feature type="binding site" evidence="6">
    <location>
        <position position="425"/>
    </location>
    <ligand>
        <name>Zn(2+)</name>
        <dbReference type="ChEBI" id="CHEBI:29105"/>
    </ligand>
</feature>
<feature type="transmembrane region" description="Helical" evidence="8">
    <location>
        <begin position="324"/>
        <end position="346"/>
    </location>
</feature>
<feature type="transmembrane region" description="Helical" evidence="8">
    <location>
        <begin position="358"/>
        <end position="379"/>
    </location>
</feature>
<dbReference type="GO" id="GO:0038023">
    <property type="term" value="F:signaling receptor activity"/>
    <property type="evidence" value="ECO:0007669"/>
    <property type="project" value="TreeGrafter"/>
</dbReference>
<evidence type="ECO:0000256" key="5">
    <source>
        <dbReference type="ARBA" id="ARBA00023136"/>
    </source>
</evidence>
<keyword evidence="5 8" id="KW-0472">Membrane</keyword>
<keyword evidence="4 8" id="KW-1133">Transmembrane helix</keyword>
<dbReference type="Proteomes" id="UP000696485">
    <property type="component" value="Unassembled WGS sequence"/>
</dbReference>
<feature type="transmembrane region" description="Helical" evidence="8">
    <location>
        <begin position="258"/>
        <end position="277"/>
    </location>
</feature>
<evidence type="ECO:0000256" key="1">
    <source>
        <dbReference type="ARBA" id="ARBA00004141"/>
    </source>
</evidence>
<evidence type="ECO:0008006" key="11">
    <source>
        <dbReference type="Google" id="ProtNLM"/>
    </source>
</evidence>
<keyword evidence="6" id="KW-0862">Zinc</keyword>
<comment type="similarity">
    <text evidence="2">Belongs to the ADIPOR family.</text>
</comment>
<evidence type="ECO:0000256" key="3">
    <source>
        <dbReference type="ARBA" id="ARBA00022692"/>
    </source>
</evidence>
<dbReference type="InterPro" id="IPR004254">
    <property type="entry name" value="AdipoR/HlyIII-related"/>
</dbReference>
<feature type="transmembrane region" description="Helical" evidence="8">
    <location>
        <begin position="426"/>
        <end position="443"/>
    </location>
</feature>
<dbReference type="PANTHER" id="PTHR20855:SF52">
    <property type="entry name" value="ADIPONECTIN RECEPTOR PROTEIN"/>
    <property type="match status" value="1"/>
</dbReference>
<reference evidence="9" key="1">
    <citation type="journal article" date="2020" name="Fungal Divers.">
        <title>Resolving the Mortierellaceae phylogeny through synthesis of multi-gene phylogenetics and phylogenomics.</title>
        <authorList>
            <person name="Vandepol N."/>
            <person name="Liber J."/>
            <person name="Desiro A."/>
            <person name="Na H."/>
            <person name="Kennedy M."/>
            <person name="Barry K."/>
            <person name="Grigoriev I.V."/>
            <person name="Miller A.N."/>
            <person name="O'Donnell K."/>
            <person name="Stajich J.E."/>
            <person name="Bonito G."/>
        </authorList>
    </citation>
    <scope>NUCLEOTIDE SEQUENCE</scope>
    <source>
        <strain evidence="9">NVP1</strain>
    </source>
</reference>
<feature type="transmembrane region" description="Helical" evidence="8">
    <location>
        <begin position="386"/>
        <end position="406"/>
    </location>
</feature>
<feature type="binding site" evidence="6">
    <location>
        <position position="429"/>
    </location>
    <ligand>
        <name>Zn(2+)</name>
        <dbReference type="ChEBI" id="CHEBI:29105"/>
    </ligand>
</feature>
<evidence type="ECO:0000256" key="4">
    <source>
        <dbReference type="ARBA" id="ARBA00022989"/>
    </source>
</evidence>
<dbReference type="GO" id="GO:0006882">
    <property type="term" value="P:intracellular zinc ion homeostasis"/>
    <property type="evidence" value="ECO:0007669"/>
    <property type="project" value="TreeGrafter"/>
</dbReference>
<dbReference type="EMBL" id="JAAAUY010000530">
    <property type="protein sequence ID" value="KAF9328808.1"/>
    <property type="molecule type" value="Genomic_DNA"/>
</dbReference>
<name>A0A9P5SK98_9FUNG</name>
<sequence length="471" mass="52489">MPTKTSNANLRNRISIMGINYNSNSSSNCNLNRSASVVSTTSTTHSKTTAHDLTQVATIAHEEDSKATLAGSVLEKDTGADLASKAGLDSFNDHKDPYLFRSDSFNEKESEVVYNKDDGGCTKEPIQIFTLTPITKENTSDHHHRHHRRSKQQDELRDSEKGFCDEASLSGSKSPFDLGPLCTWAELPAWMQDNPAILTGYRRETFSYRKSLASLGYLHNESVNIWSHLLGALAFVIISPIAYFRVIGVLDTVQWTDIGVFYAFIAGAIICLSMSASFHTFCCHSEDVSGQWNRCDYVGIVFLIVGSFYPAIFYIFYCHKTWQIMYISLISAFGGATIIVVLQPRFRTPQFRWVRSGLFLALGLSALFPVIHGIILYGFNMAQQAVALNYIFCVGAAYVFGALIYGSRVPECFFPGKFDHFMSSHQIFHICVLIGCAVHFAGISKTMAFWHTTNHSCSIPLAQMQLEFIPA</sequence>
<feature type="region of interest" description="Disordered" evidence="7">
    <location>
        <begin position="135"/>
        <end position="158"/>
    </location>
</feature>
<feature type="binding site" evidence="6">
    <location>
        <position position="279"/>
    </location>
    <ligand>
        <name>Zn(2+)</name>
        <dbReference type="ChEBI" id="CHEBI:29105"/>
    </ligand>
</feature>
<organism evidence="9 10">
    <name type="scientific">Podila minutissima</name>
    <dbReference type="NCBI Taxonomy" id="64525"/>
    <lineage>
        <taxon>Eukaryota</taxon>
        <taxon>Fungi</taxon>
        <taxon>Fungi incertae sedis</taxon>
        <taxon>Mucoromycota</taxon>
        <taxon>Mortierellomycotina</taxon>
        <taxon>Mortierellomycetes</taxon>
        <taxon>Mortierellales</taxon>
        <taxon>Mortierellaceae</taxon>
        <taxon>Podila</taxon>
    </lineage>
</organism>
<evidence type="ECO:0000313" key="9">
    <source>
        <dbReference type="EMBL" id="KAF9328808.1"/>
    </source>
</evidence>
<gene>
    <name evidence="9" type="ORF">BG006_008083</name>
</gene>
<accession>A0A9P5SK98</accession>
<evidence type="ECO:0000256" key="8">
    <source>
        <dbReference type="SAM" id="Phobius"/>
    </source>
</evidence>
<comment type="caution">
    <text evidence="9">The sequence shown here is derived from an EMBL/GenBank/DDBJ whole genome shotgun (WGS) entry which is preliminary data.</text>
</comment>
<proteinExistence type="inferred from homology"/>